<dbReference type="HOGENOM" id="CLU_1337660_0_0_1"/>
<name>A0A084G829_PSEDA</name>
<sequence>MDSNTRQTFPFLELPYFIRHDIYILALDYPDLDPIFARIQKQNYAGDYEHTETKKLPISVRPTPHVPAELKTTPGIMLCSRQTAWEAQQVWRYKTFTLKRPPAGTATLARPMDITEFISEDMLKRMRQVHFIMNLWGNPRAWLKTVEMLLDIWSVETHLKRIDITLEQPHQLPPGEFWPRDSRRYVAYMLSMIRSFAEVAGIELIGTPPLPELPVQKWPRD</sequence>
<gene>
    <name evidence="1" type="ORF">SAPIO_CDS4694</name>
</gene>
<comment type="caution">
    <text evidence="1">The sequence shown here is derived from an EMBL/GenBank/DDBJ whole genome shotgun (WGS) entry which is preliminary data.</text>
</comment>
<dbReference type="VEuPathDB" id="FungiDB:SAPIO_CDS4694"/>
<dbReference type="OrthoDB" id="3510794at2759"/>
<keyword evidence="2" id="KW-1185">Reference proteome</keyword>
<evidence type="ECO:0000313" key="2">
    <source>
        <dbReference type="Proteomes" id="UP000028545"/>
    </source>
</evidence>
<evidence type="ECO:0000313" key="1">
    <source>
        <dbReference type="EMBL" id="KEZ43491.1"/>
    </source>
</evidence>
<dbReference type="Proteomes" id="UP000028545">
    <property type="component" value="Unassembled WGS sequence"/>
</dbReference>
<accession>A0A084G829</accession>
<dbReference type="RefSeq" id="XP_016643290.1">
    <property type="nucleotide sequence ID" value="XM_016787181.1"/>
</dbReference>
<dbReference type="EMBL" id="JOWA01000093">
    <property type="protein sequence ID" value="KEZ43491.1"/>
    <property type="molecule type" value="Genomic_DNA"/>
</dbReference>
<dbReference type="KEGG" id="sapo:SAPIO_CDS4694"/>
<organism evidence="1 2">
    <name type="scientific">Pseudallescheria apiosperma</name>
    <name type="common">Scedosporium apiospermum</name>
    <dbReference type="NCBI Taxonomy" id="563466"/>
    <lineage>
        <taxon>Eukaryota</taxon>
        <taxon>Fungi</taxon>
        <taxon>Dikarya</taxon>
        <taxon>Ascomycota</taxon>
        <taxon>Pezizomycotina</taxon>
        <taxon>Sordariomycetes</taxon>
        <taxon>Hypocreomycetidae</taxon>
        <taxon>Microascales</taxon>
        <taxon>Microascaceae</taxon>
        <taxon>Scedosporium</taxon>
    </lineage>
</organism>
<dbReference type="OMA" id="RYECEMA"/>
<dbReference type="AlphaFoldDB" id="A0A084G829"/>
<reference evidence="1 2" key="1">
    <citation type="journal article" date="2014" name="Genome Announc.">
        <title>Draft genome sequence of the pathogenic fungus Scedosporium apiospermum.</title>
        <authorList>
            <person name="Vandeputte P."/>
            <person name="Ghamrawi S."/>
            <person name="Rechenmann M."/>
            <person name="Iltis A."/>
            <person name="Giraud S."/>
            <person name="Fleury M."/>
            <person name="Thornton C."/>
            <person name="Delhaes L."/>
            <person name="Meyer W."/>
            <person name="Papon N."/>
            <person name="Bouchara J.P."/>
        </authorList>
    </citation>
    <scope>NUCLEOTIDE SEQUENCE [LARGE SCALE GENOMIC DNA]</scope>
    <source>
        <strain evidence="1 2">IHEM 14462</strain>
    </source>
</reference>
<proteinExistence type="predicted"/>
<dbReference type="GeneID" id="27723766"/>
<protein>
    <submittedName>
        <fullName evidence="1">Uncharacterized protein</fullName>
    </submittedName>
</protein>